<dbReference type="EMBL" id="SGXC01000003">
    <property type="protein sequence ID" value="RZS77945.1"/>
    <property type="molecule type" value="Genomic_DNA"/>
</dbReference>
<feature type="domain" description="Transglycosylase SLT" evidence="2">
    <location>
        <begin position="154"/>
        <end position="229"/>
    </location>
</feature>
<protein>
    <submittedName>
        <fullName evidence="3">Transglycosylase-like protein with SLT domain</fullName>
    </submittedName>
</protein>
<dbReference type="AlphaFoldDB" id="A0A4Q7N7C1"/>
<dbReference type="RefSeq" id="WP_242621568.1">
    <property type="nucleotide sequence ID" value="NZ_SGXC01000003.1"/>
</dbReference>
<comment type="caution">
    <text evidence="3">The sequence shown here is derived from an EMBL/GenBank/DDBJ whole genome shotgun (WGS) entry which is preliminary data.</text>
</comment>
<dbReference type="InterPro" id="IPR023346">
    <property type="entry name" value="Lysozyme-like_dom_sf"/>
</dbReference>
<accession>A0A4Q7N7C1</accession>
<evidence type="ECO:0000256" key="1">
    <source>
        <dbReference type="SAM" id="MobiDB-lite"/>
    </source>
</evidence>
<reference evidence="3 4" key="1">
    <citation type="submission" date="2019-02" db="EMBL/GenBank/DDBJ databases">
        <title>Genomic Encyclopedia of Type Strains, Phase IV (KMG-IV): sequencing the most valuable type-strain genomes for metagenomic binning, comparative biology and taxonomic classification.</title>
        <authorList>
            <person name="Goeker M."/>
        </authorList>
    </citation>
    <scope>NUCLEOTIDE SEQUENCE [LARGE SCALE GENOMIC DNA]</scope>
    <source>
        <strain evidence="3 4">K24</strain>
    </source>
</reference>
<dbReference type="InterPro" id="IPR008258">
    <property type="entry name" value="Transglycosylase_SLT_dom_1"/>
</dbReference>
<feature type="region of interest" description="Disordered" evidence="1">
    <location>
        <begin position="1"/>
        <end position="21"/>
    </location>
</feature>
<feature type="compositionally biased region" description="Low complexity" evidence="1">
    <location>
        <begin position="271"/>
        <end position="286"/>
    </location>
</feature>
<dbReference type="Pfam" id="PF01464">
    <property type="entry name" value="SLT"/>
    <property type="match status" value="1"/>
</dbReference>
<dbReference type="Gene3D" id="1.10.530.10">
    <property type="match status" value="1"/>
</dbReference>
<organism evidence="3 4">
    <name type="scientific">Pigmentiphaga kullae</name>
    <dbReference type="NCBI Taxonomy" id="151784"/>
    <lineage>
        <taxon>Bacteria</taxon>
        <taxon>Pseudomonadati</taxon>
        <taxon>Pseudomonadota</taxon>
        <taxon>Betaproteobacteria</taxon>
        <taxon>Burkholderiales</taxon>
        <taxon>Alcaligenaceae</taxon>
        <taxon>Pigmentiphaga</taxon>
    </lineage>
</organism>
<evidence type="ECO:0000313" key="4">
    <source>
        <dbReference type="Proteomes" id="UP000292445"/>
    </source>
</evidence>
<evidence type="ECO:0000259" key="2">
    <source>
        <dbReference type="Pfam" id="PF01464"/>
    </source>
</evidence>
<proteinExistence type="predicted"/>
<sequence>MPDAQSSSSTEQPDPRPRPGVTDWCRSINSYVGLAVLAMAAVVWSVPGLRDQASQFTAFNGVETPVAEPAPVDVASAVAAAAAAAAVADNVQPHAQVTSLLGSMGNAAKPAQKPHATKVSAVQAESLGRYIARKYRVSNEATRMLVSTAYGVGQEMGLDPLLLLAIIAIESSFNPFAESHVGAQGLMQVLTRVHTERFEPFGGSQAAWNPVANIRVGASILKEYIERGGSLTAGLRMYVGVGPDGTSPYGDRVLAERRRLASAAGVNADLPGAAPATPARSASAKPMPIPTDPSSEAVSVKNAEPGAPAVM</sequence>
<gene>
    <name evidence="3" type="ORF">EV675_4584</name>
</gene>
<dbReference type="Proteomes" id="UP000292445">
    <property type="component" value="Unassembled WGS sequence"/>
</dbReference>
<keyword evidence="4" id="KW-1185">Reference proteome</keyword>
<evidence type="ECO:0000313" key="3">
    <source>
        <dbReference type="EMBL" id="RZS77945.1"/>
    </source>
</evidence>
<feature type="compositionally biased region" description="Polar residues" evidence="1">
    <location>
        <begin position="1"/>
        <end position="12"/>
    </location>
</feature>
<feature type="region of interest" description="Disordered" evidence="1">
    <location>
        <begin position="266"/>
        <end position="311"/>
    </location>
</feature>
<name>A0A4Q7N7C1_9BURK</name>
<dbReference type="SUPFAM" id="SSF53955">
    <property type="entry name" value="Lysozyme-like"/>
    <property type="match status" value="1"/>
</dbReference>